<dbReference type="FunCoup" id="K0IG86">
    <property type="interactions" value="27"/>
</dbReference>
<keyword evidence="4 5" id="KW-0472">Membrane</keyword>
<dbReference type="Pfam" id="PF00892">
    <property type="entry name" value="EamA"/>
    <property type="match status" value="2"/>
</dbReference>
<dbReference type="HOGENOM" id="CLU_042632_1_0_2"/>
<dbReference type="Proteomes" id="UP000008037">
    <property type="component" value="Chromosome"/>
</dbReference>
<feature type="transmembrane region" description="Helical" evidence="5">
    <location>
        <begin position="156"/>
        <end position="175"/>
    </location>
</feature>
<dbReference type="KEGG" id="nga:Ngar_c18730"/>
<dbReference type="EMBL" id="CP002408">
    <property type="protein sequence ID" value="AFU58805.1"/>
    <property type="molecule type" value="Genomic_DNA"/>
</dbReference>
<feature type="transmembrane region" description="Helical" evidence="5">
    <location>
        <begin position="224"/>
        <end position="244"/>
    </location>
</feature>
<dbReference type="BioCyc" id="CNIT1237085:G1324-1871-MONOMER"/>
<name>K0IG86_NITGG</name>
<dbReference type="OrthoDB" id="78162at2157"/>
<dbReference type="SUPFAM" id="SSF103481">
    <property type="entry name" value="Multidrug resistance efflux transporter EmrE"/>
    <property type="match status" value="2"/>
</dbReference>
<feature type="transmembrane region" description="Helical" evidence="5">
    <location>
        <begin position="74"/>
        <end position="94"/>
    </location>
</feature>
<accession>K0IG86</accession>
<dbReference type="STRING" id="1237085.Ngar_c18730"/>
<dbReference type="GeneID" id="13795736"/>
<evidence type="ECO:0000256" key="5">
    <source>
        <dbReference type="SAM" id="Phobius"/>
    </source>
</evidence>
<evidence type="ECO:0000256" key="4">
    <source>
        <dbReference type="ARBA" id="ARBA00023136"/>
    </source>
</evidence>
<dbReference type="InterPro" id="IPR000620">
    <property type="entry name" value="EamA_dom"/>
</dbReference>
<gene>
    <name evidence="7" type="ordered locus">Ngar_c18730</name>
</gene>
<evidence type="ECO:0000259" key="6">
    <source>
        <dbReference type="Pfam" id="PF00892"/>
    </source>
</evidence>
<evidence type="ECO:0000256" key="2">
    <source>
        <dbReference type="ARBA" id="ARBA00022692"/>
    </source>
</evidence>
<feature type="transmembrane region" description="Helical" evidence="5">
    <location>
        <begin position="106"/>
        <end position="124"/>
    </location>
</feature>
<evidence type="ECO:0000313" key="8">
    <source>
        <dbReference type="Proteomes" id="UP000008037"/>
    </source>
</evidence>
<keyword evidence="8" id="KW-1185">Reference proteome</keyword>
<proteinExistence type="predicted"/>
<feature type="transmembrane region" description="Helical" evidence="5">
    <location>
        <begin position="44"/>
        <end position="62"/>
    </location>
</feature>
<dbReference type="AlphaFoldDB" id="K0IG86"/>
<keyword evidence="2 5" id="KW-0812">Transmembrane</keyword>
<evidence type="ECO:0000313" key="7">
    <source>
        <dbReference type="EMBL" id="AFU58805.1"/>
    </source>
</evidence>
<protein>
    <submittedName>
        <fullName evidence="7">Drug/metabolite transporter superfamily protein</fullName>
    </submittedName>
</protein>
<dbReference type="InParanoid" id="K0IG86"/>
<keyword evidence="3 5" id="KW-1133">Transmembrane helix</keyword>
<feature type="transmembrane region" description="Helical" evidence="5">
    <location>
        <begin position="195"/>
        <end position="212"/>
    </location>
</feature>
<dbReference type="InterPro" id="IPR037185">
    <property type="entry name" value="EmrE-like"/>
</dbReference>
<dbReference type="InterPro" id="IPR050638">
    <property type="entry name" value="AA-Vitamin_Transporters"/>
</dbReference>
<dbReference type="PANTHER" id="PTHR32322">
    <property type="entry name" value="INNER MEMBRANE TRANSPORTER"/>
    <property type="match status" value="1"/>
</dbReference>
<organism evidence="7 8">
    <name type="scientific">Nitrososphaera gargensis (strain Ga9.2)</name>
    <dbReference type="NCBI Taxonomy" id="1237085"/>
    <lineage>
        <taxon>Archaea</taxon>
        <taxon>Nitrososphaerota</taxon>
        <taxon>Nitrososphaeria</taxon>
        <taxon>Nitrososphaerales</taxon>
        <taxon>Nitrososphaeraceae</taxon>
        <taxon>Nitrososphaera</taxon>
    </lineage>
</organism>
<feature type="domain" description="EamA" evidence="6">
    <location>
        <begin position="15"/>
        <end position="147"/>
    </location>
</feature>
<dbReference type="RefSeq" id="WP_015019342.1">
    <property type="nucleotide sequence ID" value="NC_018719.1"/>
</dbReference>
<dbReference type="PANTHER" id="PTHR32322:SF2">
    <property type="entry name" value="EAMA DOMAIN-CONTAINING PROTEIN"/>
    <property type="match status" value="1"/>
</dbReference>
<reference evidence="7 8" key="1">
    <citation type="journal article" date="2012" name="Environ. Microbiol.">
        <title>The genome of the ammonia-oxidizing Candidatus Nitrososphaera gargensis: insights into metabolic versatility and environmental adaptations.</title>
        <authorList>
            <person name="Spang A."/>
            <person name="Poehlein A."/>
            <person name="Offre P."/>
            <person name="Zumbragel S."/>
            <person name="Haider S."/>
            <person name="Rychlik N."/>
            <person name="Nowka B."/>
            <person name="Schmeisser C."/>
            <person name="Lebedeva E.V."/>
            <person name="Rattei T."/>
            <person name="Bohm C."/>
            <person name="Schmid M."/>
            <person name="Galushko A."/>
            <person name="Hatzenpichler R."/>
            <person name="Weinmaier T."/>
            <person name="Daniel R."/>
            <person name="Schleper C."/>
            <person name="Spieck E."/>
            <person name="Streit W."/>
            <person name="Wagner M."/>
        </authorList>
    </citation>
    <scope>NUCLEOTIDE SEQUENCE [LARGE SCALE GENOMIC DNA]</scope>
    <source>
        <strain evidence="8">Ga9.2</strain>
    </source>
</reference>
<feature type="transmembrane region" description="Helical" evidence="5">
    <location>
        <begin position="280"/>
        <end position="297"/>
    </location>
</feature>
<evidence type="ECO:0000256" key="3">
    <source>
        <dbReference type="ARBA" id="ARBA00022989"/>
    </source>
</evidence>
<feature type="transmembrane region" description="Helical" evidence="5">
    <location>
        <begin position="256"/>
        <end position="274"/>
    </location>
</feature>
<sequence length="299" mass="31438">MAAEKAEGHRQYAVAGYLSVLLASALFGSVFTLAKVPLATMDPLALSAIIYTIAGLGLLPFAKASFRLATRREYYYLAIVTIFGAVAAPVLLLYGLQQTNAADAAILANGEIVFTILLSAMFFGEKPHGRVGLFAVILVVIGLFIATTDLKVSETILEFNAGNLMILVSMLMWAIDNNISRRLTSNVSPAKIAMVKSLSGGLVLLAIALALGKSDSIASIEPSLWLIIAGMSVSGFGGALLLFLQGIKRIGTVKTMSVFSMTPIFGIVIAAIALGESISVFQGIATGLIIMGILLVSRH</sequence>
<feature type="transmembrane region" description="Helical" evidence="5">
    <location>
        <begin position="12"/>
        <end position="32"/>
    </location>
</feature>
<evidence type="ECO:0000256" key="1">
    <source>
        <dbReference type="ARBA" id="ARBA00004141"/>
    </source>
</evidence>
<comment type="subcellular location">
    <subcellularLocation>
        <location evidence="1">Membrane</location>
        <topology evidence="1">Multi-pass membrane protein</topology>
    </subcellularLocation>
</comment>
<feature type="domain" description="EamA" evidence="6">
    <location>
        <begin position="161"/>
        <end position="297"/>
    </location>
</feature>
<dbReference type="GO" id="GO:0016020">
    <property type="term" value="C:membrane"/>
    <property type="evidence" value="ECO:0007669"/>
    <property type="project" value="UniProtKB-SubCell"/>
</dbReference>
<feature type="transmembrane region" description="Helical" evidence="5">
    <location>
        <begin position="131"/>
        <end position="150"/>
    </location>
</feature>